<comment type="caution">
    <text evidence="1">The sequence shown here is derived from an EMBL/GenBank/DDBJ whole genome shotgun (WGS) entry which is preliminary data.</text>
</comment>
<dbReference type="Proteomes" id="UP000246702">
    <property type="component" value="Unassembled WGS sequence"/>
</dbReference>
<reference evidence="1 2" key="1">
    <citation type="submission" date="2016-12" db="EMBL/GenBank/DDBJ databases">
        <title>The genomes of Aspergillus section Nigri reveals drivers in fungal speciation.</title>
        <authorList>
            <consortium name="DOE Joint Genome Institute"/>
            <person name="Vesth T.C."/>
            <person name="Nybo J."/>
            <person name="Theobald S."/>
            <person name="Brandl J."/>
            <person name="Frisvad J.C."/>
            <person name="Nielsen K.F."/>
            <person name="Lyhne E.K."/>
            <person name="Kogle M.E."/>
            <person name="Kuo A."/>
            <person name="Riley R."/>
            <person name="Clum A."/>
            <person name="Nolan M."/>
            <person name="Lipzen A."/>
            <person name="Salamov A."/>
            <person name="Henrissat B."/>
            <person name="Wiebenga A."/>
            <person name="De Vries R.P."/>
            <person name="Grigoriev I.V."/>
            <person name="Mortensen U.H."/>
            <person name="Andersen M.R."/>
            <person name="Baker S.E."/>
        </authorList>
    </citation>
    <scope>NUCLEOTIDE SEQUENCE [LARGE SCALE GENOMIC DNA]</scope>
    <source>
        <strain evidence="1 2">CBS 115572</strain>
    </source>
</reference>
<dbReference type="OrthoDB" id="10562184at2759"/>
<sequence>MILSANFPTSRSPRKTPLLLSSPSLHAFWIPPEQMTVVCSLWLLYPLPPTIVGFLGFSPLFLPFTMGGLPAKYGTADGAASVRVCLSVGFQRSCASYVDQIRGPFFLFFSFPL</sequence>
<dbReference type="GeneID" id="37119747"/>
<protein>
    <submittedName>
        <fullName evidence="1">Uncharacterized protein</fullName>
    </submittedName>
</protein>
<dbReference type="RefSeq" id="XP_025467405.1">
    <property type="nucleotide sequence ID" value="XM_025617604.1"/>
</dbReference>
<keyword evidence="2" id="KW-1185">Reference proteome</keyword>
<dbReference type="AlphaFoldDB" id="A0A317WPZ3"/>
<evidence type="ECO:0000313" key="2">
    <source>
        <dbReference type="Proteomes" id="UP000246702"/>
    </source>
</evidence>
<dbReference type="EMBL" id="MSFK01000014">
    <property type="protein sequence ID" value="PWY87197.1"/>
    <property type="molecule type" value="Genomic_DNA"/>
</dbReference>
<name>A0A317WPZ3_9EURO</name>
<evidence type="ECO:0000313" key="1">
    <source>
        <dbReference type="EMBL" id="PWY87197.1"/>
    </source>
</evidence>
<accession>A0A317WPZ3</accession>
<proteinExistence type="predicted"/>
<organism evidence="1 2">
    <name type="scientific">Aspergillus sclerotioniger CBS 115572</name>
    <dbReference type="NCBI Taxonomy" id="1450535"/>
    <lineage>
        <taxon>Eukaryota</taxon>
        <taxon>Fungi</taxon>
        <taxon>Dikarya</taxon>
        <taxon>Ascomycota</taxon>
        <taxon>Pezizomycotina</taxon>
        <taxon>Eurotiomycetes</taxon>
        <taxon>Eurotiomycetidae</taxon>
        <taxon>Eurotiales</taxon>
        <taxon>Aspergillaceae</taxon>
        <taxon>Aspergillus</taxon>
        <taxon>Aspergillus subgen. Circumdati</taxon>
    </lineage>
</organism>
<gene>
    <name evidence="1" type="ORF">BO94DRAFT_69843</name>
</gene>